<feature type="compositionally biased region" description="Low complexity" evidence="1">
    <location>
        <begin position="14"/>
        <end position="47"/>
    </location>
</feature>
<evidence type="ECO:0000313" key="3">
    <source>
        <dbReference type="Proteomes" id="UP000663845"/>
    </source>
</evidence>
<protein>
    <submittedName>
        <fullName evidence="2">Uncharacterized protein</fullName>
    </submittedName>
</protein>
<dbReference type="AlphaFoldDB" id="A0A814F654"/>
<dbReference type="Proteomes" id="UP000663845">
    <property type="component" value="Unassembled WGS sequence"/>
</dbReference>
<comment type="caution">
    <text evidence="2">The sequence shown here is derived from an EMBL/GenBank/DDBJ whole genome shotgun (WGS) entry which is preliminary data.</text>
</comment>
<sequence>MPRPKGSKNQSNKTIPPASSSSSSRTSISSSLPSSSSTQPSIPQSTINYSNNDINWIQTSFNKSNRPKKIEFNNTDEDIIPTSSSSEISGGRVIVNPAILRYLEQNRNINYSSNTYKTNEFFDKNSSININGDKDDNLFDDLLKSFTVEIDPLVLKSPLIHSNDERQITVNELIELDKLIQDDLFWDFCTCSTDFLTSARLAEWILTHQQSARLETNLTVNNISS</sequence>
<evidence type="ECO:0000313" key="2">
    <source>
        <dbReference type="EMBL" id="CAF0980765.1"/>
    </source>
</evidence>
<organism evidence="2 3">
    <name type="scientific">Adineta steineri</name>
    <dbReference type="NCBI Taxonomy" id="433720"/>
    <lineage>
        <taxon>Eukaryota</taxon>
        <taxon>Metazoa</taxon>
        <taxon>Spiralia</taxon>
        <taxon>Gnathifera</taxon>
        <taxon>Rotifera</taxon>
        <taxon>Eurotatoria</taxon>
        <taxon>Bdelloidea</taxon>
        <taxon>Adinetida</taxon>
        <taxon>Adinetidae</taxon>
        <taxon>Adineta</taxon>
    </lineage>
</organism>
<accession>A0A814F654</accession>
<proteinExistence type="predicted"/>
<evidence type="ECO:0000256" key="1">
    <source>
        <dbReference type="SAM" id="MobiDB-lite"/>
    </source>
</evidence>
<gene>
    <name evidence="2" type="ORF">JYZ213_LOCUS14912</name>
</gene>
<reference evidence="2" key="1">
    <citation type="submission" date="2021-02" db="EMBL/GenBank/DDBJ databases">
        <authorList>
            <person name="Nowell W R."/>
        </authorList>
    </citation>
    <scope>NUCLEOTIDE SEQUENCE</scope>
</reference>
<feature type="region of interest" description="Disordered" evidence="1">
    <location>
        <begin position="1"/>
        <end position="49"/>
    </location>
</feature>
<name>A0A814F654_9BILA</name>
<dbReference type="EMBL" id="CAJNOG010000126">
    <property type="protein sequence ID" value="CAF0980765.1"/>
    <property type="molecule type" value="Genomic_DNA"/>
</dbReference>